<reference evidence="1" key="1">
    <citation type="journal article" date="2008" name="Nature">
        <title>The amphioxus genome and the evolution of the chordate karyotype.</title>
        <authorList>
            <consortium name="US DOE Joint Genome Institute (JGI-PGF)"/>
            <person name="Putnam N.H."/>
            <person name="Butts T."/>
            <person name="Ferrier D.E.K."/>
            <person name="Furlong R.F."/>
            <person name="Hellsten U."/>
            <person name="Kawashima T."/>
            <person name="Robinson-Rechavi M."/>
            <person name="Shoguchi E."/>
            <person name="Terry A."/>
            <person name="Yu J.-K."/>
            <person name="Benito-Gutierrez E.L."/>
            <person name="Dubchak I."/>
            <person name="Garcia-Fernandez J."/>
            <person name="Gibson-Brown J.J."/>
            <person name="Grigoriev I.V."/>
            <person name="Horton A.C."/>
            <person name="de Jong P.J."/>
            <person name="Jurka J."/>
            <person name="Kapitonov V.V."/>
            <person name="Kohara Y."/>
            <person name="Kuroki Y."/>
            <person name="Lindquist E."/>
            <person name="Lucas S."/>
            <person name="Osoegawa K."/>
            <person name="Pennacchio L.A."/>
            <person name="Salamov A.A."/>
            <person name="Satou Y."/>
            <person name="Sauka-Spengler T."/>
            <person name="Schmutz J."/>
            <person name="Shin-I T."/>
            <person name="Toyoda A."/>
            <person name="Bronner-Fraser M."/>
            <person name="Fujiyama A."/>
            <person name="Holland L.Z."/>
            <person name="Holland P.W.H."/>
            <person name="Satoh N."/>
            <person name="Rokhsar D.S."/>
        </authorList>
    </citation>
    <scope>NUCLEOTIDE SEQUENCE [LARGE SCALE GENOMIC DNA]</scope>
    <source>
        <strain evidence="1">S238N-H82</strain>
        <tissue evidence="1">Testes</tissue>
    </source>
</reference>
<accession>C3ZVT9</accession>
<protein>
    <submittedName>
        <fullName evidence="1">Uncharacterized protein</fullName>
    </submittedName>
</protein>
<proteinExistence type="predicted"/>
<dbReference type="InParanoid" id="C3ZVT9"/>
<gene>
    <name evidence="1" type="ORF">BRAFLDRAFT_100541</name>
</gene>
<name>C3ZVT9_BRAFL</name>
<dbReference type="AlphaFoldDB" id="C3ZVT9"/>
<sequence>METKLLFANKEGQSHDDGIFPGCSNSQPPADYAVQGMSAELGQGTCEPEAAQLDEDEGRTSDVCEVTDPVELRLSAECKVIPSIPKAAVPVNAVKRTDFSRYLVNPCVLCLSFVVGSRCNV</sequence>
<dbReference type="EMBL" id="GG666692">
    <property type="protein sequence ID" value="EEN43354.1"/>
    <property type="molecule type" value="Genomic_DNA"/>
</dbReference>
<evidence type="ECO:0000313" key="1">
    <source>
        <dbReference type="EMBL" id="EEN43354.1"/>
    </source>
</evidence>
<organism>
    <name type="scientific">Branchiostoma floridae</name>
    <name type="common">Florida lancelet</name>
    <name type="synonym">Amphioxus</name>
    <dbReference type="NCBI Taxonomy" id="7739"/>
    <lineage>
        <taxon>Eukaryota</taxon>
        <taxon>Metazoa</taxon>
        <taxon>Chordata</taxon>
        <taxon>Cephalochordata</taxon>
        <taxon>Leptocardii</taxon>
        <taxon>Amphioxiformes</taxon>
        <taxon>Branchiostomatidae</taxon>
        <taxon>Branchiostoma</taxon>
    </lineage>
</organism>